<proteinExistence type="predicted"/>
<reference evidence="3 4" key="1">
    <citation type="submission" date="2022-03" db="EMBL/GenBank/DDBJ databases">
        <authorList>
            <person name="Nunn A."/>
            <person name="Chopra R."/>
            <person name="Nunn A."/>
            <person name="Contreras Garrido A."/>
        </authorList>
    </citation>
    <scope>NUCLEOTIDE SEQUENCE [LARGE SCALE GENOMIC DNA]</scope>
</reference>
<evidence type="ECO:0000256" key="1">
    <source>
        <dbReference type="SAM" id="MobiDB-lite"/>
    </source>
</evidence>
<feature type="signal peptide" evidence="2">
    <location>
        <begin position="1"/>
        <end position="31"/>
    </location>
</feature>
<feature type="chain" id="PRO_5043930808" description="Transmembrane protein" evidence="2">
    <location>
        <begin position="32"/>
        <end position="73"/>
    </location>
</feature>
<gene>
    <name evidence="3" type="ORF">TAV2_LOCUS6525</name>
</gene>
<feature type="compositionally biased region" description="Pro residues" evidence="1">
    <location>
        <begin position="46"/>
        <end position="66"/>
    </location>
</feature>
<feature type="region of interest" description="Disordered" evidence="1">
    <location>
        <begin position="39"/>
        <end position="73"/>
    </location>
</feature>
<keyword evidence="4" id="KW-1185">Reference proteome</keyword>
<sequence>MVTKTSSFVSLLLSLFILLLLVSSQVGVIEAKRRQQGNELSLDCVPLPPPPPPPIARPPIFLPPSKSPKGKGP</sequence>
<dbReference type="EMBL" id="OU466858">
    <property type="protein sequence ID" value="CAH2046475.1"/>
    <property type="molecule type" value="Genomic_DNA"/>
</dbReference>
<evidence type="ECO:0008006" key="5">
    <source>
        <dbReference type="Google" id="ProtNLM"/>
    </source>
</evidence>
<dbReference type="AlphaFoldDB" id="A0AAU9RNC1"/>
<evidence type="ECO:0000256" key="2">
    <source>
        <dbReference type="SAM" id="SignalP"/>
    </source>
</evidence>
<organism evidence="3 4">
    <name type="scientific">Thlaspi arvense</name>
    <name type="common">Field penny-cress</name>
    <dbReference type="NCBI Taxonomy" id="13288"/>
    <lineage>
        <taxon>Eukaryota</taxon>
        <taxon>Viridiplantae</taxon>
        <taxon>Streptophyta</taxon>
        <taxon>Embryophyta</taxon>
        <taxon>Tracheophyta</taxon>
        <taxon>Spermatophyta</taxon>
        <taxon>Magnoliopsida</taxon>
        <taxon>eudicotyledons</taxon>
        <taxon>Gunneridae</taxon>
        <taxon>Pentapetalae</taxon>
        <taxon>rosids</taxon>
        <taxon>malvids</taxon>
        <taxon>Brassicales</taxon>
        <taxon>Brassicaceae</taxon>
        <taxon>Thlaspideae</taxon>
        <taxon>Thlaspi</taxon>
    </lineage>
</organism>
<keyword evidence="2" id="KW-0732">Signal</keyword>
<dbReference type="Proteomes" id="UP000836841">
    <property type="component" value="Chromosome 2"/>
</dbReference>
<evidence type="ECO:0000313" key="3">
    <source>
        <dbReference type="EMBL" id="CAH2046475.1"/>
    </source>
</evidence>
<evidence type="ECO:0000313" key="4">
    <source>
        <dbReference type="Proteomes" id="UP000836841"/>
    </source>
</evidence>
<accession>A0AAU9RNC1</accession>
<protein>
    <recommendedName>
        <fullName evidence="5">Transmembrane protein</fullName>
    </recommendedName>
</protein>
<name>A0AAU9RNC1_THLAR</name>